<name>A0A239C4W9_9ACTN</name>
<evidence type="ECO:0000256" key="1">
    <source>
        <dbReference type="SAM" id="MobiDB-lite"/>
    </source>
</evidence>
<dbReference type="AlphaFoldDB" id="A0A239C4W9"/>
<dbReference type="Proteomes" id="UP000198420">
    <property type="component" value="Unassembled WGS sequence"/>
</dbReference>
<gene>
    <name evidence="2" type="ORF">SAMN06265355_111246</name>
</gene>
<sequence length="314" mass="32603">MESSAEMLRVLADGGAGLSPLNEVNGLDIGLDEAGVLAVRILVSHPEEPLAGLPESLGGLPLIVVYGSPYLETTPVIPDAARHDPVLGGHQVGRHDTHGGLAGTGTLGCVLRDSGTGRPVAISNAHVLGGTPGPLPNAVGDVIQQPTPSSLERLGELLRWEASVEPAFSIVPQLDGLGGAFDAAVCSITDRGAKVGEIEGLGTVAGFASVRLGERVHKRGARTLRPRAGSAESRGRTTARATCCGGRSDRSLSTSTFGLPARTPTASGRTPATPAQWWSTRTTRSSACTTRAMAPPVTPVTSRRWRPRSERFVR</sequence>
<accession>A0A239C4W9</accession>
<dbReference type="OrthoDB" id="104542at2"/>
<keyword evidence="3" id="KW-1185">Reference proteome</keyword>
<feature type="compositionally biased region" description="Low complexity" evidence="1">
    <location>
        <begin position="279"/>
        <end position="294"/>
    </location>
</feature>
<organism evidence="2 3">
    <name type="scientific">Actinomadura mexicana</name>
    <dbReference type="NCBI Taxonomy" id="134959"/>
    <lineage>
        <taxon>Bacteria</taxon>
        <taxon>Bacillati</taxon>
        <taxon>Actinomycetota</taxon>
        <taxon>Actinomycetes</taxon>
        <taxon>Streptosporangiales</taxon>
        <taxon>Thermomonosporaceae</taxon>
        <taxon>Actinomadura</taxon>
    </lineage>
</organism>
<dbReference type="RefSeq" id="WP_089314743.1">
    <property type="nucleotide sequence ID" value="NZ_FZNP01000011.1"/>
</dbReference>
<proteinExistence type="predicted"/>
<evidence type="ECO:0000313" key="3">
    <source>
        <dbReference type="Proteomes" id="UP000198420"/>
    </source>
</evidence>
<feature type="region of interest" description="Disordered" evidence="1">
    <location>
        <begin position="225"/>
        <end position="314"/>
    </location>
</feature>
<dbReference type="EMBL" id="FZNP01000011">
    <property type="protein sequence ID" value="SNS14464.1"/>
    <property type="molecule type" value="Genomic_DNA"/>
</dbReference>
<reference evidence="3" key="1">
    <citation type="submission" date="2017-06" db="EMBL/GenBank/DDBJ databases">
        <authorList>
            <person name="Varghese N."/>
            <person name="Submissions S."/>
        </authorList>
    </citation>
    <scope>NUCLEOTIDE SEQUENCE [LARGE SCALE GENOMIC DNA]</scope>
    <source>
        <strain evidence="3">DSM 44485</strain>
    </source>
</reference>
<protein>
    <submittedName>
        <fullName evidence="2">Uncharacterized protein</fullName>
    </submittedName>
</protein>
<evidence type="ECO:0000313" key="2">
    <source>
        <dbReference type="EMBL" id="SNS14464.1"/>
    </source>
</evidence>